<keyword evidence="7" id="KW-1185">Reference proteome</keyword>
<evidence type="ECO:0000313" key="6">
    <source>
        <dbReference type="EnsemblPlants" id="Solyc11g027981.1.1"/>
    </source>
</evidence>
<sequence>MGGLFAATGFATSGFQFYSKIEPYSYFKAKNFSLQVVLYIEKILRSQRVPIIVGGSNSYIEKLLEDPVFMFKYKDDSFFIWIDVEQSVLNSRIDMGVDQLVKKGLVDEMQVTPKESDVPSVSLKWTDI</sequence>
<dbReference type="Proteomes" id="UP000004994">
    <property type="component" value="Chromosome 11"/>
</dbReference>
<evidence type="ECO:0008006" key="8">
    <source>
        <dbReference type="Google" id="ProtNLM"/>
    </source>
</evidence>
<dbReference type="GO" id="GO:0052381">
    <property type="term" value="F:tRNA dimethylallyltransferase activity"/>
    <property type="evidence" value="ECO:0000318"/>
    <property type="project" value="GO_Central"/>
</dbReference>
<keyword evidence="3" id="KW-0203">Cytokinin biosynthesis</keyword>
<keyword evidence="5" id="KW-0067">ATP-binding</keyword>
<dbReference type="GO" id="GO:0006400">
    <property type="term" value="P:tRNA modification"/>
    <property type="evidence" value="ECO:0000318"/>
    <property type="project" value="GO_Central"/>
</dbReference>
<evidence type="ECO:0000313" key="7">
    <source>
        <dbReference type="Proteomes" id="UP000004994"/>
    </source>
</evidence>
<reference evidence="6" key="1">
    <citation type="journal article" date="2012" name="Nature">
        <title>The tomato genome sequence provides insights into fleshy fruit evolution.</title>
        <authorList>
            <consortium name="Tomato Genome Consortium"/>
        </authorList>
    </citation>
    <scope>NUCLEOTIDE SEQUENCE [LARGE SCALE GENOMIC DNA]</scope>
    <source>
        <strain evidence="6">cv. Heinz 1706</strain>
    </source>
</reference>
<dbReference type="PANTHER" id="PTHR11088:SF73">
    <property type="entry name" value="PHOSPHORIBULOKINASE_URIDINE KINASE DOMAIN-CONTAINING PROTEIN"/>
    <property type="match status" value="1"/>
</dbReference>
<reference evidence="6" key="2">
    <citation type="submission" date="2019-01" db="UniProtKB">
        <authorList>
            <consortium name="EnsemblPlants"/>
        </authorList>
    </citation>
    <scope>IDENTIFICATION</scope>
    <source>
        <strain evidence="6">cv. Heinz 1706</strain>
    </source>
</reference>
<dbReference type="GO" id="GO:0009691">
    <property type="term" value="P:cytokinin biosynthetic process"/>
    <property type="evidence" value="ECO:0000318"/>
    <property type="project" value="GO_Central"/>
</dbReference>
<comment type="similarity">
    <text evidence="1">Belongs to the IPP transferase family.</text>
</comment>
<dbReference type="AlphaFoldDB" id="A0A3Q7IUD4"/>
<organism evidence="6">
    <name type="scientific">Solanum lycopersicum</name>
    <name type="common">Tomato</name>
    <name type="synonym">Lycopersicon esculentum</name>
    <dbReference type="NCBI Taxonomy" id="4081"/>
    <lineage>
        <taxon>Eukaryota</taxon>
        <taxon>Viridiplantae</taxon>
        <taxon>Streptophyta</taxon>
        <taxon>Embryophyta</taxon>
        <taxon>Tracheophyta</taxon>
        <taxon>Spermatophyta</taxon>
        <taxon>Magnoliopsida</taxon>
        <taxon>eudicotyledons</taxon>
        <taxon>Gunneridae</taxon>
        <taxon>Pentapetalae</taxon>
        <taxon>asterids</taxon>
        <taxon>lamiids</taxon>
        <taxon>Solanales</taxon>
        <taxon>Solanaceae</taxon>
        <taxon>Solanoideae</taxon>
        <taxon>Solaneae</taxon>
        <taxon>Solanum</taxon>
        <taxon>Solanum subgen. Lycopersicon</taxon>
    </lineage>
</organism>
<dbReference type="Gene3D" id="3.40.50.300">
    <property type="entry name" value="P-loop containing nucleotide triphosphate hydrolases"/>
    <property type="match status" value="1"/>
</dbReference>
<evidence type="ECO:0000256" key="1">
    <source>
        <dbReference type="ARBA" id="ARBA00005842"/>
    </source>
</evidence>
<evidence type="ECO:0000256" key="4">
    <source>
        <dbReference type="ARBA" id="ARBA00022741"/>
    </source>
</evidence>
<dbReference type="GO" id="GO:0005739">
    <property type="term" value="C:mitochondrion"/>
    <property type="evidence" value="ECO:0000318"/>
    <property type="project" value="GO_Central"/>
</dbReference>
<name>A0A3Q7IUD4_SOLLC</name>
<dbReference type="EnsemblPlants" id="Solyc11g027981.1.1">
    <property type="protein sequence ID" value="Solyc11g027981.1.1"/>
    <property type="gene ID" value="Solyc11g027981.1"/>
</dbReference>
<dbReference type="InterPro" id="IPR039657">
    <property type="entry name" value="Dimethylallyltransferase"/>
</dbReference>
<evidence type="ECO:0000256" key="5">
    <source>
        <dbReference type="ARBA" id="ARBA00022840"/>
    </source>
</evidence>
<evidence type="ECO:0000256" key="2">
    <source>
        <dbReference type="ARBA" id="ARBA00022679"/>
    </source>
</evidence>
<dbReference type="Pfam" id="PF01715">
    <property type="entry name" value="IPPT"/>
    <property type="match status" value="1"/>
</dbReference>
<keyword evidence="2" id="KW-0808">Transferase</keyword>
<accession>A0A3Q7IUD4</accession>
<dbReference type="InParanoid" id="A0A3Q7IUD4"/>
<dbReference type="InterPro" id="IPR027417">
    <property type="entry name" value="P-loop_NTPase"/>
</dbReference>
<dbReference type="PANTHER" id="PTHR11088">
    <property type="entry name" value="TRNA DIMETHYLALLYLTRANSFERASE"/>
    <property type="match status" value="1"/>
</dbReference>
<evidence type="ECO:0000256" key="3">
    <source>
        <dbReference type="ARBA" id="ARBA00022712"/>
    </source>
</evidence>
<dbReference type="GO" id="GO:0005524">
    <property type="term" value="F:ATP binding"/>
    <property type="evidence" value="ECO:0007669"/>
    <property type="project" value="UniProtKB-KW"/>
</dbReference>
<proteinExistence type="inferred from homology"/>
<keyword evidence="4" id="KW-0547">Nucleotide-binding</keyword>
<dbReference type="STRING" id="4081.A0A3Q7IUD4"/>
<protein>
    <recommendedName>
        <fullName evidence="8">Adenylate isopentenyltransferase</fullName>
    </recommendedName>
</protein>
<dbReference type="Gramene" id="Solyc11g027981.1.1">
    <property type="protein sequence ID" value="Solyc11g027981.1.1"/>
    <property type="gene ID" value="Solyc11g027981.1"/>
</dbReference>